<evidence type="ECO:0000313" key="1">
    <source>
        <dbReference type="EMBL" id="KNC99117.1"/>
    </source>
</evidence>
<organism evidence="1 2">
    <name type="scientific">Spizellomyces punctatus (strain DAOM BR117)</name>
    <dbReference type="NCBI Taxonomy" id="645134"/>
    <lineage>
        <taxon>Eukaryota</taxon>
        <taxon>Fungi</taxon>
        <taxon>Fungi incertae sedis</taxon>
        <taxon>Chytridiomycota</taxon>
        <taxon>Chytridiomycota incertae sedis</taxon>
        <taxon>Chytridiomycetes</taxon>
        <taxon>Spizellomycetales</taxon>
        <taxon>Spizellomycetaceae</taxon>
        <taxon>Spizellomyces</taxon>
    </lineage>
</organism>
<reference evidence="1 2" key="1">
    <citation type="submission" date="2009-08" db="EMBL/GenBank/DDBJ databases">
        <title>The Genome Sequence of Spizellomyces punctatus strain DAOM BR117.</title>
        <authorList>
            <consortium name="The Broad Institute Genome Sequencing Platform"/>
            <person name="Russ C."/>
            <person name="Cuomo C."/>
            <person name="Shea T."/>
            <person name="Young S.K."/>
            <person name="Zeng Q."/>
            <person name="Koehrsen M."/>
            <person name="Haas B."/>
            <person name="Borodovsky M."/>
            <person name="Guigo R."/>
            <person name="Alvarado L."/>
            <person name="Berlin A."/>
            <person name="Bochicchio J."/>
            <person name="Borenstein D."/>
            <person name="Chapman S."/>
            <person name="Chen Z."/>
            <person name="Engels R."/>
            <person name="Freedman E."/>
            <person name="Gellesch M."/>
            <person name="Goldberg J."/>
            <person name="Griggs A."/>
            <person name="Gujja S."/>
            <person name="Heiman D."/>
            <person name="Hepburn T."/>
            <person name="Howarth C."/>
            <person name="Jen D."/>
            <person name="Larson L."/>
            <person name="Lewis B."/>
            <person name="Mehta T."/>
            <person name="Park D."/>
            <person name="Pearson M."/>
            <person name="Roberts A."/>
            <person name="Saif S."/>
            <person name="Shenoy N."/>
            <person name="Sisk P."/>
            <person name="Stolte C."/>
            <person name="Sykes S."/>
            <person name="Thomson T."/>
            <person name="Walk T."/>
            <person name="White J."/>
            <person name="Yandava C."/>
            <person name="Burger G."/>
            <person name="Gray M.W."/>
            <person name="Holland P.W.H."/>
            <person name="King N."/>
            <person name="Lang F.B.F."/>
            <person name="Roger A.J."/>
            <person name="Ruiz-Trillo I."/>
            <person name="Lander E."/>
            <person name="Nusbaum C."/>
        </authorList>
    </citation>
    <scope>NUCLEOTIDE SEQUENCE [LARGE SCALE GENOMIC DNA]</scope>
    <source>
        <strain evidence="1 2">DAOM BR117</strain>
    </source>
</reference>
<dbReference type="AlphaFoldDB" id="A0A0L0HDB7"/>
<protein>
    <submittedName>
        <fullName evidence="1">Uncharacterized protein</fullName>
    </submittedName>
</protein>
<keyword evidence="2" id="KW-1185">Reference proteome</keyword>
<dbReference type="Proteomes" id="UP000053201">
    <property type="component" value="Unassembled WGS sequence"/>
</dbReference>
<dbReference type="GeneID" id="27688754"/>
<dbReference type="RefSeq" id="XP_016607157.1">
    <property type="nucleotide sequence ID" value="XM_016753592.1"/>
</dbReference>
<evidence type="ECO:0000313" key="2">
    <source>
        <dbReference type="Proteomes" id="UP000053201"/>
    </source>
</evidence>
<dbReference type="EMBL" id="KQ257458">
    <property type="protein sequence ID" value="KNC99117.1"/>
    <property type="molecule type" value="Genomic_DNA"/>
</dbReference>
<dbReference type="VEuPathDB" id="FungiDB:SPPG_05376"/>
<accession>A0A0L0HDB7</accession>
<gene>
    <name evidence="1" type="ORF">SPPG_05376</name>
</gene>
<sequence length="130" mass="14919">MDRFEGVDTDCHPYMILSGIGKAKTDIPCALFLRLLAICEPDFDFTDKVFLSYGSFEFAKAICFLGGTCDVFITEAEQFREKANAFMEHSSWNDFIRAMKLDEKSAKFAHYMKEKSQEESTETSSDWESM</sequence>
<name>A0A0L0HDB7_SPIPD</name>
<proteinExistence type="predicted"/>
<dbReference type="OrthoDB" id="10562235at2759"/>
<dbReference type="InParanoid" id="A0A0L0HDB7"/>